<dbReference type="PANTHER" id="PTHR31736">
    <property type="match status" value="1"/>
</dbReference>
<dbReference type="AlphaFoldDB" id="S8E0N5"/>
<feature type="chain" id="PRO_5004562720" description="Pectate lyase superfamily protein domain-containing protein" evidence="11">
    <location>
        <begin position="19"/>
        <end position="440"/>
    </location>
</feature>
<dbReference type="HOGENOM" id="CLU_016031_7_2_1"/>
<evidence type="ECO:0000256" key="4">
    <source>
        <dbReference type="ARBA" id="ARBA00022729"/>
    </source>
</evidence>
<dbReference type="Proteomes" id="UP000015241">
    <property type="component" value="Unassembled WGS sequence"/>
</dbReference>
<evidence type="ECO:0000256" key="1">
    <source>
        <dbReference type="ARBA" id="ARBA00004613"/>
    </source>
</evidence>
<proteinExistence type="inferred from homology"/>
<dbReference type="GO" id="GO:0046576">
    <property type="term" value="F:rhamnogalacturonan alpha-L-rhamnopyranosyl-(1-&gt;4)-alpha-D-galactopyranosyluronide lyase activity"/>
    <property type="evidence" value="ECO:0007669"/>
    <property type="project" value="UniProtKB-ARBA"/>
</dbReference>
<dbReference type="SUPFAM" id="SSF51126">
    <property type="entry name" value="Pectin lyase-like"/>
    <property type="match status" value="1"/>
</dbReference>
<dbReference type="OrthoDB" id="2268901at2759"/>
<accession>S8E0N5</accession>
<dbReference type="GO" id="GO:0004650">
    <property type="term" value="F:polygalacturonase activity"/>
    <property type="evidence" value="ECO:0007669"/>
    <property type="project" value="InterPro"/>
</dbReference>
<evidence type="ECO:0000256" key="3">
    <source>
        <dbReference type="ARBA" id="ARBA00022525"/>
    </source>
</evidence>
<protein>
    <recommendedName>
        <fullName evidence="14">Pectate lyase superfamily protein domain-containing protein</fullName>
    </recommendedName>
</protein>
<evidence type="ECO:0000313" key="12">
    <source>
        <dbReference type="EMBL" id="EPS96968.1"/>
    </source>
</evidence>
<evidence type="ECO:0000256" key="9">
    <source>
        <dbReference type="ARBA" id="ARBA00023316"/>
    </source>
</evidence>
<keyword evidence="6" id="KW-1015">Disulfide bond</keyword>
<dbReference type="eggNOG" id="ENOG502RYZY">
    <property type="taxonomic scope" value="Eukaryota"/>
</dbReference>
<dbReference type="GO" id="GO:0005975">
    <property type="term" value="P:carbohydrate metabolic process"/>
    <property type="evidence" value="ECO:0007669"/>
    <property type="project" value="InterPro"/>
</dbReference>
<dbReference type="EMBL" id="KE504181">
    <property type="protein sequence ID" value="EPS96968.1"/>
    <property type="molecule type" value="Genomic_DNA"/>
</dbReference>
<reference evidence="12 13" key="1">
    <citation type="journal article" date="2012" name="Science">
        <title>The Paleozoic origin of enzymatic lignin decomposition reconstructed from 31 fungal genomes.</title>
        <authorList>
            <person name="Floudas D."/>
            <person name="Binder M."/>
            <person name="Riley R."/>
            <person name="Barry K."/>
            <person name="Blanchette R.A."/>
            <person name="Henrissat B."/>
            <person name="Martinez A.T."/>
            <person name="Otillar R."/>
            <person name="Spatafora J.W."/>
            <person name="Yadav J.S."/>
            <person name="Aerts A."/>
            <person name="Benoit I."/>
            <person name="Boyd A."/>
            <person name="Carlson A."/>
            <person name="Copeland A."/>
            <person name="Coutinho P.M."/>
            <person name="de Vries R.P."/>
            <person name="Ferreira P."/>
            <person name="Findley K."/>
            <person name="Foster B."/>
            <person name="Gaskell J."/>
            <person name="Glotzer D."/>
            <person name="Gorecki P."/>
            <person name="Heitman J."/>
            <person name="Hesse C."/>
            <person name="Hori C."/>
            <person name="Igarashi K."/>
            <person name="Jurgens J.A."/>
            <person name="Kallen N."/>
            <person name="Kersten P."/>
            <person name="Kohler A."/>
            <person name="Kuees U."/>
            <person name="Kumar T.K.A."/>
            <person name="Kuo A."/>
            <person name="LaButti K."/>
            <person name="Larrondo L.F."/>
            <person name="Lindquist E."/>
            <person name="Ling A."/>
            <person name="Lombard V."/>
            <person name="Lucas S."/>
            <person name="Lundell T."/>
            <person name="Martin R."/>
            <person name="McLaughlin D.J."/>
            <person name="Morgenstern I."/>
            <person name="Morin E."/>
            <person name="Murat C."/>
            <person name="Nagy L.G."/>
            <person name="Nolan M."/>
            <person name="Ohm R.A."/>
            <person name="Patyshakuliyeva A."/>
            <person name="Rokas A."/>
            <person name="Ruiz-Duenas F.J."/>
            <person name="Sabat G."/>
            <person name="Salamov A."/>
            <person name="Samejima M."/>
            <person name="Schmutz J."/>
            <person name="Slot J.C."/>
            <person name="St John F."/>
            <person name="Stenlid J."/>
            <person name="Sun H."/>
            <person name="Sun S."/>
            <person name="Syed K."/>
            <person name="Tsang A."/>
            <person name="Wiebenga A."/>
            <person name="Young D."/>
            <person name="Pisabarro A."/>
            <person name="Eastwood D.C."/>
            <person name="Martin F."/>
            <person name="Cullen D."/>
            <person name="Grigoriev I.V."/>
            <person name="Hibbett D.S."/>
        </authorList>
    </citation>
    <scope>NUCLEOTIDE SEQUENCE</scope>
    <source>
        <strain evidence="13">FP-58527</strain>
    </source>
</reference>
<keyword evidence="5 10" id="KW-0378">Hydrolase</keyword>
<dbReference type="InterPro" id="IPR000743">
    <property type="entry name" value="Glyco_hydro_28"/>
</dbReference>
<evidence type="ECO:0000256" key="2">
    <source>
        <dbReference type="ARBA" id="ARBA00008834"/>
    </source>
</evidence>
<evidence type="ECO:0000256" key="11">
    <source>
        <dbReference type="SAM" id="SignalP"/>
    </source>
</evidence>
<evidence type="ECO:0000256" key="5">
    <source>
        <dbReference type="ARBA" id="ARBA00022801"/>
    </source>
</evidence>
<organism evidence="12 13">
    <name type="scientific">Fomitopsis schrenkii</name>
    <name type="common">Brown rot fungus</name>
    <dbReference type="NCBI Taxonomy" id="2126942"/>
    <lineage>
        <taxon>Eukaryota</taxon>
        <taxon>Fungi</taxon>
        <taxon>Dikarya</taxon>
        <taxon>Basidiomycota</taxon>
        <taxon>Agaricomycotina</taxon>
        <taxon>Agaricomycetes</taxon>
        <taxon>Polyporales</taxon>
        <taxon>Fomitopsis</taxon>
    </lineage>
</organism>
<evidence type="ECO:0000313" key="13">
    <source>
        <dbReference type="Proteomes" id="UP000015241"/>
    </source>
</evidence>
<comment type="subcellular location">
    <subcellularLocation>
        <location evidence="1">Secreted</location>
    </subcellularLocation>
</comment>
<dbReference type="GO" id="GO:0005576">
    <property type="term" value="C:extracellular region"/>
    <property type="evidence" value="ECO:0007669"/>
    <property type="project" value="UniProtKB-SubCell"/>
</dbReference>
<keyword evidence="3" id="KW-0964">Secreted</keyword>
<gene>
    <name evidence="12" type="ORF">FOMPIDRAFT_130678</name>
</gene>
<evidence type="ECO:0000256" key="10">
    <source>
        <dbReference type="RuleBase" id="RU361169"/>
    </source>
</evidence>
<keyword evidence="9" id="KW-0961">Cell wall biogenesis/degradation</keyword>
<evidence type="ECO:0000256" key="6">
    <source>
        <dbReference type="ARBA" id="ARBA00023157"/>
    </source>
</evidence>
<keyword evidence="13" id="KW-1185">Reference proteome</keyword>
<dbReference type="STRING" id="743788.S8E0N5"/>
<evidence type="ECO:0008006" key="14">
    <source>
        <dbReference type="Google" id="ProtNLM"/>
    </source>
</evidence>
<dbReference type="InterPro" id="IPR012334">
    <property type="entry name" value="Pectin_lyas_fold"/>
</dbReference>
<feature type="signal peptide" evidence="11">
    <location>
        <begin position="1"/>
        <end position="18"/>
    </location>
</feature>
<keyword evidence="4 11" id="KW-0732">Signal</keyword>
<dbReference type="InParanoid" id="S8E0N5"/>
<dbReference type="Gene3D" id="2.160.20.10">
    <property type="entry name" value="Single-stranded right-handed beta-helix, Pectin lyase-like"/>
    <property type="match status" value="1"/>
</dbReference>
<evidence type="ECO:0000256" key="8">
    <source>
        <dbReference type="ARBA" id="ARBA00023295"/>
    </source>
</evidence>
<evidence type="ECO:0000256" key="7">
    <source>
        <dbReference type="ARBA" id="ARBA00023180"/>
    </source>
</evidence>
<comment type="similarity">
    <text evidence="2 10">Belongs to the glycosyl hydrolase 28 family.</text>
</comment>
<keyword evidence="7" id="KW-0325">Glycoprotein</keyword>
<sequence length="440" mass="46912">MRFLSVTSFLFLAPFATAQLSGSVGPTTSLSSKSTLCNVLDYGGSVGSSDIGPAIQKAFDDCVKTNSKPSTLYVPSGNYEMQTWVTLDNGSKWAFRLDGFITRTATTGGNMIAIQSANDFEFYSQTSAGGIQGNGYECRNAGPRLIRVIDSTNWSIHDLVLVDSPEFHLVVAAGSNGEIYNMAIRGANIGGSDGVDVWGDNYWVHDVEVTNRDECVTVKSPSSNVLVQQIWCNQSGGSAIGSLGADTDIKDILYQYVYTNGGNQAMMIKSNGGSGTLQNAVFENFLTRGAAYGLNVDQYWSGQSTASGDGVQLYNITFLNWDGNVADGVKRAPIQFLCADEVPCYDIHATDVYMWSQTGEAVMKCESAYGGGACLNHGASHTSYAVHTTSFTQPSGYTAPATLAGDLTAGFATNSAIPTPTIPTTFYPGRPQISPLMKNM</sequence>
<dbReference type="Pfam" id="PF00295">
    <property type="entry name" value="Glyco_hydro_28"/>
    <property type="match status" value="1"/>
</dbReference>
<dbReference type="PANTHER" id="PTHR31736:SF19">
    <property type="entry name" value="PECTIN LYASE SUPERFAMILY PROTEIN-RELATED"/>
    <property type="match status" value="1"/>
</dbReference>
<name>S8E0N5_FOMSC</name>
<keyword evidence="8 10" id="KW-0326">Glycosidase</keyword>
<dbReference type="GO" id="GO:0071555">
    <property type="term" value="P:cell wall organization"/>
    <property type="evidence" value="ECO:0007669"/>
    <property type="project" value="UniProtKB-KW"/>
</dbReference>
<dbReference type="InterPro" id="IPR011050">
    <property type="entry name" value="Pectin_lyase_fold/virulence"/>
</dbReference>